<evidence type="ECO:0000256" key="6">
    <source>
        <dbReference type="SAM" id="Phobius"/>
    </source>
</evidence>
<dbReference type="AlphaFoldDB" id="U7QU87"/>
<feature type="transmembrane region" description="Helical" evidence="6">
    <location>
        <begin position="372"/>
        <end position="398"/>
    </location>
</feature>
<dbReference type="PANTHER" id="PTHR30213">
    <property type="entry name" value="INNER MEMBRANE PROTEIN YHJD"/>
    <property type="match status" value="1"/>
</dbReference>
<dbReference type="PANTHER" id="PTHR30213:SF0">
    <property type="entry name" value="UPF0761 MEMBRANE PROTEIN YIHY"/>
    <property type="match status" value="1"/>
</dbReference>
<keyword evidence="5 6" id="KW-0472">Membrane</keyword>
<feature type="transmembrane region" description="Helical" evidence="6">
    <location>
        <begin position="17"/>
        <end position="37"/>
    </location>
</feature>
<feature type="transmembrane region" description="Helical" evidence="6">
    <location>
        <begin position="95"/>
        <end position="111"/>
    </location>
</feature>
<dbReference type="NCBIfam" id="TIGR00765">
    <property type="entry name" value="yihY_not_rbn"/>
    <property type="match status" value="1"/>
</dbReference>
<feature type="transmembrane region" description="Helical" evidence="6">
    <location>
        <begin position="194"/>
        <end position="215"/>
    </location>
</feature>
<evidence type="ECO:0000256" key="4">
    <source>
        <dbReference type="ARBA" id="ARBA00022989"/>
    </source>
</evidence>
<name>U7QU87_9CYAN</name>
<organism evidence="7 8">
    <name type="scientific">Lyngbya aestuarii BL J</name>
    <dbReference type="NCBI Taxonomy" id="1348334"/>
    <lineage>
        <taxon>Bacteria</taxon>
        <taxon>Bacillati</taxon>
        <taxon>Cyanobacteriota</taxon>
        <taxon>Cyanophyceae</taxon>
        <taxon>Oscillatoriophycideae</taxon>
        <taxon>Oscillatoriales</taxon>
        <taxon>Microcoleaceae</taxon>
        <taxon>Lyngbya</taxon>
    </lineage>
</organism>
<evidence type="ECO:0000256" key="5">
    <source>
        <dbReference type="ARBA" id="ARBA00023136"/>
    </source>
</evidence>
<evidence type="ECO:0000313" key="7">
    <source>
        <dbReference type="EMBL" id="ERT09976.1"/>
    </source>
</evidence>
<protein>
    <submittedName>
        <fullName evidence="7">YihY family inner membrane domain protein</fullName>
    </submittedName>
</protein>
<feature type="transmembrane region" description="Helical" evidence="6">
    <location>
        <begin position="308"/>
        <end position="327"/>
    </location>
</feature>
<dbReference type="Proteomes" id="UP000017127">
    <property type="component" value="Unassembled WGS sequence"/>
</dbReference>
<comment type="subcellular location">
    <subcellularLocation>
        <location evidence="1">Cell membrane</location>
        <topology evidence="1">Multi-pass membrane protein</topology>
    </subcellularLocation>
</comment>
<keyword evidence="2" id="KW-1003">Cell membrane</keyword>
<accession>U7QU87</accession>
<evidence type="ECO:0000256" key="3">
    <source>
        <dbReference type="ARBA" id="ARBA00022692"/>
    </source>
</evidence>
<feature type="transmembrane region" description="Helical" evidence="6">
    <location>
        <begin position="235"/>
        <end position="257"/>
    </location>
</feature>
<dbReference type="RefSeq" id="WP_023064037.1">
    <property type="nucleotide sequence ID" value="NZ_AUZM01000001.1"/>
</dbReference>
<sequence length="419" mass="46955">MFNLISIHRLVERLAELVANLLVTLFSWVWAILKTLFERVARLFGISPEFNRTKWQTLSHSKLKTSLEDAAETTADLLIRLYRYLKRIFGKIPQVIFRFFGFFLYINWTTIKQVAICTAEQRLNGLSAEMAYNSILGLFPALLAIIAAISLSESLQNTLQELATLVAVIVPQEVQVQIATVWERMLLNSSGEVFSFSLVVSIWLFSAVIGSAMVALNHIHRVPRDRLRPFWEAKLIAIALALGSILLLIVACGLVFISDLVVDIIARQSCILETVGTCPLDQIKDCLEQPPVQQCLLVKTLPNTWKQLRWPIALGIVATNFALIYRFGPSKRQPETPLVPGAILAAISWAVISNLFRLYVTHFGNYNLTYGAIGAFIILLLWLYISSLVMLIGAQVNVTVGEAMRLRKSIPRLPPANLP</sequence>
<gene>
    <name evidence="7" type="ORF">M595_0160</name>
</gene>
<reference evidence="7 8" key="1">
    <citation type="journal article" date="2013" name="Front. Microbiol.">
        <title>Comparative genomic analyses of the cyanobacterium, Lyngbya aestuarii BL J, a powerful hydrogen producer.</title>
        <authorList>
            <person name="Kothari A."/>
            <person name="Vaughn M."/>
            <person name="Garcia-Pichel F."/>
        </authorList>
    </citation>
    <scope>NUCLEOTIDE SEQUENCE [LARGE SCALE GENOMIC DNA]</scope>
    <source>
        <strain evidence="7 8">BL J</strain>
    </source>
</reference>
<comment type="caution">
    <text evidence="7">The sequence shown here is derived from an EMBL/GenBank/DDBJ whole genome shotgun (WGS) entry which is preliminary data.</text>
</comment>
<dbReference type="EMBL" id="AUZM01000001">
    <property type="protein sequence ID" value="ERT09976.1"/>
    <property type="molecule type" value="Genomic_DNA"/>
</dbReference>
<evidence type="ECO:0000256" key="1">
    <source>
        <dbReference type="ARBA" id="ARBA00004651"/>
    </source>
</evidence>
<dbReference type="Pfam" id="PF03631">
    <property type="entry name" value="Virul_fac_BrkB"/>
    <property type="match status" value="1"/>
</dbReference>
<evidence type="ECO:0000256" key="2">
    <source>
        <dbReference type="ARBA" id="ARBA00022475"/>
    </source>
</evidence>
<dbReference type="GO" id="GO:0005886">
    <property type="term" value="C:plasma membrane"/>
    <property type="evidence" value="ECO:0007669"/>
    <property type="project" value="UniProtKB-SubCell"/>
</dbReference>
<feature type="transmembrane region" description="Helical" evidence="6">
    <location>
        <begin position="339"/>
        <end position="360"/>
    </location>
</feature>
<keyword evidence="4 6" id="KW-1133">Transmembrane helix</keyword>
<keyword evidence="3 6" id="KW-0812">Transmembrane</keyword>
<dbReference type="InterPro" id="IPR017039">
    <property type="entry name" value="Virul_fac_BrkB"/>
</dbReference>
<keyword evidence="8" id="KW-1185">Reference proteome</keyword>
<feature type="transmembrane region" description="Helical" evidence="6">
    <location>
        <begin position="131"/>
        <end position="150"/>
    </location>
</feature>
<evidence type="ECO:0000313" key="8">
    <source>
        <dbReference type="Proteomes" id="UP000017127"/>
    </source>
</evidence>
<proteinExistence type="predicted"/>
<dbReference type="OrthoDB" id="9775903at2"/>